<accession>A0A839NCP4</accession>
<name>A0A839NCP4_9MICO</name>
<comment type="caution">
    <text evidence="1">The sequence shown here is derived from an EMBL/GenBank/DDBJ whole genome shotgun (WGS) entry which is preliminary data.</text>
</comment>
<evidence type="ECO:0000313" key="2">
    <source>
        <dbReference type="Proteomes" id="UP000559182"/>
    </source>
</evidence>
<evidence type="ECO:0000313" key="1">
    <source>
        <dbReference type="EMBL" id="MBB2893724.1"/>
    </source>
</evidence>
<reference evidence="1 2" key="1">
    <citation type="submission" date="2020-08" db="EMBL/GenBank/DDBJ databases">
        <title>Sequencing the genomes of 1000 actinobacteria strains.</title>
        <authorList>
            <person name="Klenk H.-P."/>
        </authorList>
    </citation>
    <scope>NUCLEOTIDE SEQUENCE [LARGE SCALE GENOMIC DNA]</scope>
    <source>
        <strain evidence="1 2">DSM 105369</strain>
    </source>
</reference>
<dbReference type="Proteomes" id="UP000559182">
    <property type="component" value="Unassembled WGS sequence"/>
</dbReference>
<dbReference type="EMBL" id="JACHVQ010000003">
    <property type="protein sequence ID" value="MBB2893724.1"/>
    <property type="molecule type" value="Genomic_DNA"/>
</dbReference>
<gene>
    <name evidence="1" type="ORF">FHU39_003755</name>
</gene>
<dbReference type="RefSeq" id="WP_183322170.1">
    <property type="nucleotide sequence ID" value="NZ_JACHVQ010000003.1"/>
</dbReference>
<sequence length="80" mass="7886">MPFDEEADAGVDDVVDVAGALGVLVGEAAVVNAAADVARVVAATSPEPPLQPDAASTPSIATVTPIARVARMTGPSLCET</sequence>
<dbReference type="AlphaFoldDB" id="A0A839NCP4"/>
<protein>
    <submittedName>
        <fullName evidence="1">Uncharacterized protein</fullName>
    </submittedName>
</protein>
<keyword evidence="2" id="KW-1185">Reference proteome</keyword>
<proteinExistence type="predicted"/>
<organism evidence="1 2">
    <name type="scientific">Flexivirga oryzae</name>
    <dbReference type="NCBI Taxonomy" id="1794944"/>
    <lineage>
        <taxon>Bacteria</taxon>
        <taxon>Bacillati</taxon>
        <taxon>Actinomycetota</taxon>
        <taxon>Actinomycetes</taxon>
        <taxon>Micrococcales</taxon>
        <taxon>Dermacoccaceae</taxon>
        <taxon>Flexivirga</taxon>
    </lineage>
</organism>